<protein>
    <recommendedName>
        <fullName evidence="3">Phage tail protein</fullName>
    </recommendedName>
</protein>
<accession>A0A414B072</accession>
<organism evidence="1 2">
    <name type="scientific">Enterocloster bolteae</name>
    <dbReference type="NCBI Taxonomy" id="208479"/>
    <lineage>
        <taxon>Bacteria</taxon>
        <taxon>Bacillati</taxon>
        <taxon>Bacillota</taxon>
        <taxon>Clostridia</taxon>
        <taxon>Lachnospirales</taxon>
        <taxon>Lachnospiraceae</taxon>
        <taxon>Enterocloster</taxon>
    </lineage>
</organism>
<sequence>MAYLAINGYALPPCKRGVTPTVTTLVDSGRNANGTVVGQRIGRDQYKIDNLEWSWLTAEQWSKILSILDNFFVNVTFIDPVSNAPKTIKMYCGNRTAEPYWVDEDGHPTHYRNCKVNLIDVGE</sequence>
<evidence type="ECO:0000313" key="1">
    <source>
        <dbReference type="EMBL" id="RHC58337.1"/>
    </source>
</evidence>
<gene>
    <name evidence="1" type="ORF">DW839_01925</name>
</gene>
<evidence type="ECO:0008006" key="3">
    <source>
        <dbReference type="Google" id="ProtNLM"/>
    </source>
</evidence>
<dbReference type="AlphaFoldDB" id="A0A414B072"/>
<dbReference type="Proteomes" id="UP000283975">
    <property type="component" value="Unassembled WGS sequence"/>
</dbReference>
<reference evidence="1 2" key="1">
    <citation type="submission" date="2018-08" db="EMBL/GenBank/DDBJ databases">
        <title>A genome reference for cultivated species of the human gut microbiota.</title>
        <authorList>
            <person name="Zou Y."/>
            <person name="Xue W."/>
            <person name="Luo G."/>
        </authorList>
    </citation>
    <scope>NUCLEOTIDE SEQUENCE [LARGE SCALE GENOMIC DNA]</scope>
    <source>
        <strain evidence="1 2">AM35-14</strain>
    </source>
</reference>
<proteinExistence type="predicted"/>
<dbReference type="EMBL" id="QSHZ01000002">
    <property type="protein sequence ID" value="RHC58337.1"/>
    <property type="molecule type" value="Genomic_DNA"/>
</dbReference>
<comment type="caution">
    <text evidence="1">The sequence shown here is derived from an EMBL/GenBank/DDBJ whole genome shotgun (WGS) entry which is preliminary data.</text>
</comment>
<name>A0A414B072_9FIRM</name>
<evidence type="ECO:0000313" key="2">
    <source>
        <dbReference type="Proteomes" id="UP000283975"/>
    </source>
</evidence>